<organism evidence="2 3">
    <name type="scientific">Cryptococcus wingfieldii CBS 7118</name>
    <dbReference type="NCBI Taxonomy" id="1295528"/>
    <lineage>
        <taxon>Eukaryota</taxon>
        <taxon>Fungi</taxon>
        <taxon>Dikarya</taxon>
        <taxon>Basidiomycota</taxon>
        <taxon>Agaricomycotina</taxon>
        <taxon>Tremellomycetes</taxon>
        <taxon>Tremellales</taxon>
        <taxon>Cryptococcaceae</taxon>
        <taxon>Cryptococcus</taxon>
    </lineage>
</organism>
<feature type="domain" description="Suv3 C-terminal" evidence="1">
    <location>
        <begin position="65"/>
        <end position="108"/>
    </location>
</feature>
<proteinExistence type="predicted"/>
<dbReference type="GeneID" id="30189219"/>
<reference evidence="2 3" key="1">
    <citation type="submission" date="2016-06" db="EMBL/GenBank/DDBJ databases">
        <title>Evolution of pathogenesis and genome organization in the Tremellales.</title>
        <authorList>
            <person name="Cuomo C."/>
            <person name="Litvintseva A."/>
            <person name="Heitman J."/>
            <person name="Chen Y."/>
            <person name="Sun S."/>
            <person name="Springer D."/>
            <person name="Dromer F."/>
            <person name="Young S."/>
            <person name="Zeng Q."/>
            <person name="Chapman S."/>
            <person name="Gujja S."/>
            <person name="Saif S."/>
            <person name="Birren B."/>
        </authorList>
    </citation>
    <scope>NUCLEOTIDE SEQUENCE [LARGE SCALE GENOMIC DNA]</scope>
    <source>
        <strain evidence="2 3">CBS 7118</strain>
    </source>
</reference>
<evidence type="ECO:0000313" key="3">
    <source>
        <dbReference type="Proteomes" id="UP000094819"/>
    </source>
</evidence>
<name>A0A1E3K5F1_9TREE</name>
<gene>
    <name evidence="2" type="ORF">L198_00004</name>
</gene>
<protein>
    <recommendedName>
        <fullName evidence="1">Suv3 C-terminal domain-containing protein</fullName>
    </recommendedName>
</protein>
<dbReference type="EMBL" id="AWGH01000001">
    <property type="protein sequence ID" value="ODO08281.1"/>
    <property type="molecule type" value="Genomic_DNA"/>
</dbReference>
<evidence type="ECO:0000259" key="1">
    <source>
        <dbReference type="Pfam" id="PF18147"/>
    </source>
</evidence>
<dbReference type="Proteomes" id="UP000094819">
    <property type="component" value="Unassembled WGS sequence"/>
</dbReference>
<comment type="caution">
    <text evidence="2">The sequence shown here is derived from an EMBL/GenBank/DDBJ whole genome shotgun (WGS) entry which is preliminary data.</text>
</comment>
<dbReference type="OrthoDB" id="6692397at2759"/>
<dbReference type="InterPro" id="IPR041082">
    <property type="entry name" value="Suv3_C_1"/>
</dbReference>
<accession>A0A1E3K5F1</accession>
<dbReference type="Pfam" id="PF18147">
    <property type="entry name" value="Suv3_C_1"/>
    <property type="match status" value="1"/>
</dbReference>
<evidence type="ECO:0000313" key="2">
    <source>
        <dbReference type="EMBL" id="ODO08281.1"/>
    </source>
</evidence>
<keyword evidence="3" id="KW-1185">Reference proteome</keyword>
<sequence>MGSVGGLNGKEKSCNLNTGEERKIVDPDSGLLSCTVEMLPLGGIDGEPFDLPPSTVVTDRFNKLAIADVIESYRPFLSISEIDLFSFAPLSSRDEKAKVVVRNLVDDYVTLGLCLEVSFPDRLVAQELKKKCEAALEECLQRVQGWKMKKGAVDMAGRAWEKKAEADWLGEGKGVEWVSRAEDQKTKKARIWKDVALLEEGKGVNKRLDSGK</sequence>
<dbReference type="RefSeq" id="XP_019035138.1">
    <property type="nucleotide sequence ID" value="XM_019172196.1"/>
</dbReference>
<dbReference type="AlphaFoldDB" id="A0A1E3K5F1"/>